<reference evidence="1 2" key="1">
    <citation type="journal article" date="2020" name="Microorganisms">
        <title>Osmotic Adaptation and Compatible Solute Biosynthesis of Phototrophic Bacteria as Revealed from Genome Analyses.</title>
        <authorList>
            <person name="Imhoff J.F."/>
            <person name="Rahn T."/>
            <person name="Kunzel S."/>
            <person name="Keller A."/>
            <person name="Neulinger S.C."/>
        </authorList>
    </citation>
    <scope>NUCLEOTIDE SEQUENCE [LARGE SCALE GENOMIC DNA]</scope>
    <source>
        <strain evidence="1 2">DSM 6210</strain>
    </source>
</reference>
<sequence length="98" mass="11468">MPSCNVLLDLNFPDFQADLFRLDAGELKPVLKTLRKLRGMDWPTVYKDKGLHWEQIKDAPGRFTIRLSKRIRAVVRREGDYIRFVALHTEHDGAYGKR</sequence>
<accession>A0ABS1CLT5</accession>
<evidence type="ECO:0008006" key="3">
    <source>
        <dbReference type="Google" id="ProtNLM"/>
    </source>
</evidence>
<keyword evidence="2" id="KW-1185">Reference proteome</keyword>
<dbReference type="EMBL" id="NRRV01000044">
    <property type="protein sequence ID" value="MBK1632306.1"/>
    <property type="molecule type" value="Genomic_DNA"/>
</dbReference>
<proteinExistence type="predicted"/>
<name>A0ABS1CLT5_9GAMM</name>
<dbReference type="RefSeq" id="WP_200239761.1">
    <property type="nucleotide sequence ID" value="NZ_NRRV01000044.1"/>
</dbReference>
<evidence type="ECO:0000313" key="1">
    <source>
        <dbReference type="EMBL" id="MBK1632306.1"/>
    </source>
</evidence>
<gene>
    <name evidence="1" type="ORF">CKO31_16490</name>
</gene>
<dbReference type="Proteomes" id="UP000748752">
    <property type="component" value="Unassembled WGS sequence"/>
</dbReference>
<comment type="caution">
    <text evidence="1">The sequence shown here is derived from an EMBL/GenBank/DDBJ whole genome shotgun (WGS) entry which is preliminary data.</text>
</comment>
<organism evidence="1 2">
    <name type="scientific">Thiohalocapsa halophila</name>
    <dbReference type="NCBI Taxonomy" id="69359"/>
    <lineage>
        <taxon>Bacteria</taxon>
        <taxon>Pseudomonadati</taxon>
        <taxon>Pseudomonadota</taxon>
        <taxon>Gammaproteobacteria</taxon>
        <taxon>Chromatiales</taxon>
        <taxon>Chromatiaceae</taxon>
        <taxon>Thiohalocapsa</taxon>
    </lineage>
</organism>
<evidence type="ECO:0000313" key="2">
    <source>
        <dbReference type="Proteomes" id="UP000748752"/>
    </source>
</evidence>
<protein>
    <recommendedName>
        <fullName evidence="3">Type II toxin-antitoxin system RelE/ParE family toxin</fullName>
    </recommendedName>
</protein>